<name>A0A146K060_9EUKA</name>
<accession>A0A146K060</accession>
<dbReference type="AlphaFoldDB" id="A0A146K060"/>
<reference evidence="1" key="1">
    <citation type="submission" date="2015-07" db="EMBL/GenBank/DDBJ databases">
        <title>Adaptation to a free-living lifestyle via gene acquisitions in the diplomonad Trepomonas sp. PC1.</title>
        <authorList>
            <person name="Xu F."/>
            <person name="Jerlstrom-Hultqvist J."/>
            <person name="Kolisko M."/>
            <person name="Simpson A.G.B."/>
            <person name="Roger A.J."/>
            <person name="Svard S.G."/>
            <person name="Andersson J.O."/>
        </authorList>
    </citation>
    <scope>NUCLEOTIDE SEQUENCE</scope>
    <source>
        <strain evidence="1">PC1</strain>
    </source>
</reference>
<proteinExistence type="predicted"/>
<gene>
    <name evidence="1" type="ORF">TPC1_30193</name>
</gene>
<sequence>NLLFEIRDNRIVVTGTRINGEDGSLMIMSNNQTSFKLGQQLPTCLFYNAKEEEFRLNHAGDWNEKEVYKFKGFVNSDLKEFTAKLLKESKTFTKLELLQELISQIKICTDLFFAGNVTGVRVVKVEKIDEENLTYAFKDIYEQEPVFVNPHNVMSLDLGTGYYLGVIHEVTGQLEYLKNGFCADQRGEYSEKLGATVKELSDVYFDPEFDITEVPQLIASGEEGIKKIIANTQISTPSDGHDHWIQLKHYKKYLYMVDYATHLFIDDAFMNSSLKVRVPNYDKFVDIMHIFTILSVHIANAIVNKTRERKQVLDNIRISVPISAEPIHERLMRQSLMSVLKGMNQDIPVDLTTEPEAAFSYLMSISEQENAFGNFKSILLMDGGDGTFDFVHVEKHEVDGQEATWSKKYGHAFTCAGSEIYQNFLKAMKEIFVGVKPEHQNLFLRKVNDWYGKFKTESGNNIIDEKFSFDISMIKCEDFLQYLCHAPADLIQLTYKGNPTTPAELKEIMASATRLQEVSMKMKMKLKYETIMQICKPIDQFIINARSVYKTVCEKVREQCEKDNQMDQLEEKMKFLFVFVGGLAANKTIHARMQEMVENEFKQTFQSAESPQVAIVKGIPVQRANVSLRNFDQQAEVNLYMLQSLMQPDVRVISSYKVSCNQVSFSYGPQPQGPFYRNSLKELMKVGTKITPGNNQKLNDLRMTIGEQIEITFFRSKYPQKPLFFSLSKCEDGSMKFNQKGHNILNDQQLLTVQFCVLKKEIDEKERKNFKLTTSLDNKIDVEIHLIFDHMKFHPNPVIRIFGKVPGTHKLVPIKDIEIWDWYQTNFAENQVTYTFTK</sequence>
<protein>
    <submittedName>
        <fullName evidence="1">Uncharacterized protein</fullName>
    </submittedName>
</protein>
<evidence type="ECO:0000313" key="1">
    <source>
        <dbReference type="EMBL" id="JAP90312.1"/>
    </source>
</evidence>
<feature type="non-terminal residue" evidence="1">
    <location>
        <position position="1"/>
    </location>
</feature>
<organism evidence="1">
    <name type="scientific">Trepomonas sp. PC1</name>
    <dbReference type="NCBI Taxonomy" id="1076344"/>
    <lineage>
        <taxon>Eukaryota</taxon>
        <taxon>Metamonada</taxon>
        <taxon>Diplomonadida</taxon>
        <taxon>Hexamitidae</taxon>
        <taxon>Hexamitinae</taxon>
        <taxon>Trepomonas</taxon>
    </lineage>
</organism>
<dbReference type="EMBL" id="GDID01006294">
    <property type="protein sequence ID" value="JAP90312.1"/>
    <property type="molecule type" value="Transcribed_RNA"/>
</dbReference>